<dbReference type="RefSeq" id="WP_200266894.1">
    <property type="nucleotide sequence ID" value="NZ_JAENIJ010000002.1"/>
</dbReference>
<dbReference type="AlphaFoldDB" id="A0A934S0M2"/>
<gene>
    <name evidence="2" type="ORF">JIN85_01485</name>
</gene>
<comment type="caution">
    <text evidence="2">The sequence shown here is derived from an EMBL/GenBank/DDBJ whole genome shotgun (WGS) entry which is preliminary data.</text>
</comment>
<name>A0A934S0M2_9BACT</name>
<evidence type="ECO:0000313" key="2">
    <source>
        <dbReference type="EMBL" id="MBK1881065.1"/>
    </source>
</evidence>
<feature type="coiled-coil region" evidence="1">
    <location>
        <begin position="96"/>
        <end position="123"/>
    </location>
</feature>
<sequence length="124" mass="12918">MSTNAKKAGVRGKRYTPAEKQNIVSFVEEYNATNGRGGQSAASKKFGISQLTISSWLKSSGEAAPAAAAAPAKRGRKAGKAAATTKGSMNAKLSELLSIGNEIEKTEKSLEALKAKFNSIKASL</sequence>
<dbReference type="InterPro" id="IPR009057">
    <property type="entry name" value="Homeodomain-like_sf"/>
</dbReference>
<evidence type="ECO:0000313" key="3">
    <source>
        <dbReference type="Proteomes" id="UP000603141"/>
    </source>
</evidence>
<proteinExistence type="predicted"/>
<keyword evidence="1" id="KW-0175">Coiled coil</keyword>
<reference evidence="2" key="1">
    <citation type="submission" date="2021-01" db="EMBL/GenBank/DDBJ databases">
        <title>Modified the classification status of verrucomicrobia.</title>
        <authorList>
            <person name="Feng X."/>
        </authorList>
    </citation>
    <scope>NUCLEOTIDE SEQUENCE</scope>
    <source>
        <strain evidence="2">KCTC 22041</strain>
    </source>
</reference>
<dbReference type="Gene3D" id="1.10.10.60">
    <property type="entry name" value="Homeodomain-like"/>
    <property type="match status" value="1"/>
</dbReference>
<organism evidence="2 3">
    <name type="scientific">Luteolibacter pohnpeiensis</name>
    <dbReference type="NCBI Taxonomy" id="454153"/>
    <lineage>
        <taxon>Bacteria</taxon>
        <taxon>Pseudomonadati</taxon>
        <taxon>Verrucomicrobiota</taxon>
        <taxon>Verrucomicrobiia</taxon>
        <taxon>Verrucomicrobiales</taxon>
        <taxon>Verrucomicrobiaceae</taxon>
        <taxon>Luteolibacter</taxon>
    </lineage>
</organism>
<dbReference type="EMBL" id="JAENIJ010000002">
    <property type="protein sequence ID" value="MBK1881065.1"/>
    <property type="molecule type" value="Genomic_DNA"/>
</dbReference>
<keyword evidence="3" id="KW-1185">Reference proteome</keyword>
<accession>A0A934S0M2</accession>
<evidence type="ECO:0000256" key="1">
    <source>
        <dbReference type="SAM" id="Coils"/>
    </source>
</evidence>
<dbReference type="SUPFAM" id="SSF46689">
    <property type="entry name" value="Homeodomain-like"/>
    <property type="match status" value="1"/>
</dbReference>
<protein>
    <submittedName>
        <fullName evidence="2">Uncharacterized protein</fullName>
    </submittedName>
</protein>
<dbReference type="Proteomes" id="UP000603141">
    <property type="component" value="Unassembled WGS sequence"/>
</dbReference>